<dbReference type="EMBL" id="BMMZ01000003">
    <property type="protein sequence ID" value="GGL57039.1"/>
    <property type="molecule type" value="Genomic_DNA"/>
</dbReference>
<dbReference type="InterPro" id="IPR006748">
    <property type="entry name" value="NH2Glyco/OHUrea_AB-resist_kin"/>
</dbReference>
<proteinExistence type="predicted"/>
<reference evidence="1" key="2">
    <citation type="submission" date="2020-09" db="EMBL/GenBank/DDBJ databases">
        <authorList>
            <person name="Sun Q."/>
            <person name="Zhou Y."/>
        </authorList>
    </citation>
    <scope>NUCLEOTIDE SEQUENCE</scope>
    <source>
        <strain evidence="1">CGMCC 4.7306</strain>
    </source>
</reference>
<dbReference type="Pfam" id="PF04655">
    <property type="entry name" value="APH_6_hur"/>
    <property type="match status" value="1"/>
</dbReference>
<reference evidence="1" key="1">
    <citation type="journal article" date="2014" name="Int. J. Syst. Evol. Microbiol.">
        <title>Complete genome sequence of Corynebacterium casei LMG S-19264T (=DSM 44701T), isolated from a smear-ripened cheese.</title>
        <authorList>
            <consortium name="US DOE Joint Genome Institute (JGI-PGF)"/>
            <person name="Walter F."/>
            <person name="Albersmeier A."/>
            <person name="Kalinowski J."/>
            <person name="Ruckert C."/>
        </authorList>
    </citation>
    <scope>NUCLEOTIDE SEQUENCE</scope>
    <source>
        <strain evidence="1">CGMCC 4.7306</strain>
    </source>
</reference>
<dbReference type="InterPro" id="IPR011009">
    <property type="entry name" value="Kinase-like_dom_sf"/>
</dbReference>
<dbReference type="Gene3D" id="3.90.1200.10">
    <property type="match status" value="1"/>
</dbReference>
<dbReference type="Proteomes" id="UP000613840">
    <property type="component" value="Unassembled WGS sequence"/>
</dbReference>
<dbReference type="RefSeq" id="WP_229669812.1">
    <property type="nucleotide sequence ID" value="NZ_BMMZ01000003.1"/>
</dbReference>
<name>A0A917S5Z7_9ACTN</name>
<evidence type="ECO:0000313" key="2">
    <source>
        <dbReference type="Proteomes" id="UP000613840"/>
    </source>
</evidence>
<sequence length="299" mass="33544">MRIPQRLLANAGRDQGWDDWLARLPAMITDLLDDWRLTPDGEPMAGATAYVLPVRDQDRRPAALKIGVPHWEAEFEHLALRAWDGNGVVRLYRADPHRRAMLLESADQSRDLNGPEVVTACEIIAGLYPRLHRPAIPQLRKLSEVTAEVADQLAGLHDHPAVPRRLADQARSLAHSFAEDPDTDGRLIHTDLHYDNVLAADREPWLVIDPKPLSGDPAFEVAPLLWNRWEEAVATDDLRNAILDRLFTVVDTAGLDEDRVRNWVIVRELTNVMYAVEGGSAPDDDWITMSIVIAKAMVP</sequence>
<evidence type="ECO:0000313" key="1">
    <source>
        <dbReference type="EMBL" id="GGL57039.1"/>
    </source>
</evidence>
<dbReference type="AlphaFoldDB" id="A0A917S5Z7"/>
<protein>
    <submittedName>
        <fullName evidence="1">Streptomycin 6-kinase</fullName>
    </submittedName>
</protein>
<dbReference type="GO" id="GO:0019748">
    <property type="term" value="P:secondary metabolic process"/>
    <property type="evidence" value="ECO:0007669"/>
    <property type="project" value="InterPro"/>
</dbReference>
<keyword evidence="2" id="KW-1185">Reference proteome</keyword>
<comment type="caution">
    <text evidence="1">The sequence shown here is derived from an EMBL/GenBank/DDBJ whole genome shotgun (WGS) entry which is preliminary data.</text>
</comment>
<dbReference type="SUPFAM" id="SSF56112">
    <property type="entry name" value="Protein kinase-like (PK-like)"/>
    <property type="match status" value="1"/>
</dbReference>
<gene>
    <name evidence="1" type="ORF">GCM10011575_14300</name>
</gene>
<dbReference type="GO" id="GO:0016773">
    <property type="term" value="F:phosphotransferase activity, alcohol group as acceptor"/>
    <property type="evidence" value="ECO:0007669"/>
    <property type="project" value="InterPro"/>
</dbReference>
<accession>A0A917S5Z7</accession>
<organism evidence="1 2">
    <name type="scientific">Microlunatus endophyticus</name>
    <dbReference type="NCBI Taxonomy" id="1716077"/>
    <lineage>
        <taxon>Bacteria</taxon>
        <taxon>Bacillati</taxon>
        <taxon>Actinomycetota</taxon>
        <taxon>Actinomycetes</taxon>
        <taxon>Propionibacteriales</taxon>
        <taxon>Propionibacteriaceae</taxon>
        <taxon>Microlunatus</taxon>
    </lineage>
</organism>